<keyword evidence="1" id="KW-0175">Coiled coil</keyword>
<keyword evidence="2" id="KW-0472">Membrane</keyword>
<keyword evidence="2" id="KW-0812">Transmembrane</keyword>
<evidence type="ECO:0000256" key="1">
    <source>
        <dbReference type="SAM" id="Coils"/>
    </source>
</evidence>
<feature type="coiled-coil region" evidence="1">
    <location>
        <begin position="71"/>
        <end position="130"/>
    </location>
</feature>
<dbReference type="AlphaFoldDB" id="A0A5A7Q956"/>
<evidence type="ECO:0000256" key="2">
    <source>
        <dbReference type="SAM" id="Phobius"/>
    </source>
</evidence>
<keyword evidence="4" id="KW-1185">Reference proteome</keyword>
<evidence type="ECO:0000313" key="4">
    <source>
        <dbReference type="Proteomes" id="UP000325081"/>
    </source>
</evidence>
<keyword evidence="2" id="KW-1133">Transmembrane helix</keyword>
<gene>
    <name evidence="3" type="ORF">STAS_18492</name>
</gene>
<feature type="transmembrane region" description="Helical" evidence="2">
    <location>
        <begin position="150"/>
        <end position="167"/>
    </location>
</feature>
<organism evidence="3 4">
    <name type="scientific">Striga asiatica</name>
    <name type="common">Asiatic witchweed</name>
    <name type="synonym">Buchnera asiatica</name>
    <dbReference type="NCBI Taxonomy" id="4170"/>
    <lineage>
        <taxon>Eukaryota</taxon>
        <taxon>Viridiplantae</taxon>
        <taxon>Streptophyta</taxon>
        <taxon>Embryophyta</taxon>
        <taxon>Tracheophyta</taxon>
        <taxon>Spermatophyta</taxon>
        <taxon>Magnoliopsida</taxon>
        <taxon>eudicotyledons</taxon>
        <taxon>Gunneridae</taxon>
        <taxon>Pentapetalae</taxon>
        <taxon>asterids</taxon>
        <taxon>lamiids</taxon>
        <taxon>Lamiales</taxon>
        <taxon>Orobanchaceae</taxon>
        <taxon>Buchnereae</taxon>
        <taxon>Striga</taxon>
    </lineage>
</organism>
<protein>
    <submittedName>
        <fullName evidence="3">GRF zinc finger containing protein</fullName>
    </submittedName>
</protein>
<comment type="caution">
    <text evidence="3">The sequence shown here is derived from an EMBL/GenBank/DDBJ whole genome shotgun (WGS) entry which is preliminary data.</text>
</comment>
<dbReference type="Proteomes" id="UP000325081">
    <property type="component" value="Unassembled WGS sequence"/>
</dbReference>
<proteinExistence type="predicted"/>
<reference evidence="4" key="1">
    <citation type="journal article" date="2019" name="Curr. Biol.">
        <title>Genome Sequence of Striga asiatica Provides Insight into the Evolution of Plant Parasitism.</title>
        <authorList>
            <person name="Yoshida S."/>
            <person name="Kim S."/>
            <person name="Wafula E.K."/>
            <person name="Tanskanen J."/>
            <person name="Kim Y.M."/>
            <person name="Honaas L."/>
            <person name="Yang Z."/>
            <person name="Spallek T."/>
            <person name="Conn C.E."/>
            <person name="Ichihashi Y."/>
            <person name="Cheong K."/>
            <person name="Cui S."/>
            <person name="Der J.P."/>
            <person name="Gundlach H."/>
            <person name="Jiao Y."/>
            <person name="Hori C."/>
            <person name="Ishida J.K."/>
            <person name="Kasahara H."/>
            <person name="Kiba T."/>
            <person name="Kim M.S."/>
            <person name="Koo N."/>
            <person name="Laohavisit A."/>
            <person name="Lee Y.H."/>
            <person name="Lumba S."/>
            <person name="McCourt P."/>
            <person name="Mortimer J.C."/>
            <person name="Mutuku J.M."/>
            <person name="Nomura T."/>
            <person name="Sasaki-Sekimoto Y."/>
            <person name="Seto Y."/>
            <person name="Wang Y."/>
            <person name="Wakatake T."/>
            <person name="Sakakibara H."/>
            <person name="Demura T."/>
            <person name="Yamaguchi S."/>
            <person name="Yoneyama K."/>
            <person name="Manabe R.I."/>
            <person name="Nelson D.C."/>
            <person name="Schulman A.H."/>
            <person name="Timko M.P."/>
            <person name="dePamphilis C.W."/>
            <person name="Choi D."/>
            <person name="Shirasu K."/>
        </authorList>
    </citation>
    <scope>NUCLEOTIDE SEQUENCE [LARGE SCALE GENOMIC DNA]</scope>
    <source>
        <strain evidence="4">cv. UVA1</strain>
    </source>
</reference>
<accession>A0A5A7Q956</accession>
<evidence type="ECO:0000313" key="3">
    <source>
        <dbReference type="EMBL" id="GER41763.1"/>
    </source>
</evidence>
<dbReference type="EMBL" id="BKCP01006183">
    <property type="protein sequence ID" value="GER41763.1"/>
    <property type="molecule type" value="Genomic_DNA"/>
</dbReference>
<sequence>MDQIELLKIRKPVTLFSSPNPQICSNPRTLIMSESSQLNDESYCKCLQRSIIVTSWTSENPGRRFRSCSEYEKMKDENKMLVLENERLQLKLQEVSSKMKDENKMLVLENKRLQLKLQEVSSKMKDEKKMLVLENKRLQLKLQRNSKTTFWFWLLVGVVSVYLYLFSKKQCLQHLFFFWLKVCQPPSQSWVTQPQNSHPHYQNQIAT</sequence>
<name>A0A5A7Q956_STRAF</name>